<evidence type="ECO:0000313" key="5">
    <source>
        <dbReference type="Proteomes" id="UP000382577"/>
    </source>
</evidence>
<dbReference type="InterPro" id="IPR009061">
    <property type="entry name" value="DNA-bd_dom_put_sf"/>
</dbReference>
<sequence>MQVDANVNGNSICNGKHLLNPMLTYTITDLAREFDITPRAIRFYEDQGLLTPAREGPGGRHRVYTGQDRTRLKLTLRGKRLGLTLSEIKTILDLYESPKDTVPQLKVFLETLSQHRQVLEQQLEDLHATLDEVSQHEAQCLSLLEAAGEAAPAIAARRTKAAATSH</sequence>
<dbReference type="EMBL" id="CABPRW010000003">
    <property type="protein sequence ID" value="VVD94375.1"/>
    <property type="molecule type" value="Genomic_DNA"/>
</dbReference>
<dbReference type="InterPro" id="IPR000551">
    <property type="entry name" value="MerR-type_HTH_dom"/>
</dbReference>
<evidence type="ECO:0000256" key="1">
    <source>
        <dbReference type="ARBA" id="ARBA00023125"/>
    </source>
</evidence>
<proteinExistence type="predicted"/>
<dbReference type="AlphaFoldDB" id="A0A5E4U2P2"/>
<dbReference type="InterPro" id="IPR047057">
    <property type="entry name" value="MerR_fam"/>
</dbReference>
<organism evidence="4 5">
    <name type="scientific">Pandoraea fibrosis</name>
    <dbReference type="NCBI Taxonomy" id="1891094"/>
    <lineage>
        <taxon>Bacteria</taxon>
        <taxon>Pseudomonadati</taxon>
        <taxon>Pseudomonadota</taxon>
        <taxon>Betaproteobacteria</taxon>
        <taxon>Burkholderiales</taxon>
        <taxon>Burkholderiaceae</taxon>
        <taxon>Pandoraea</taxon>
    </lineage>
</organism>
<feature type="coiled-coil region" evidence="2">
    <location>
        <begin position="109"/>
        <end position="139"/>
    </location>
</feature>
<evidence type="ECO:0000259" key="3">
    <source>
        <dbReference type="PROSITE" id="PS50937"/>
    </source>
</evidence>
<dbReference type="PANTHER" id="PTHR30204">
    <property type="entry name" value="REDOX-CYCLING DRUG-SENSING TRANSCRIPTIONAL ACTIVATOR SOXR"/>
    <property type="match status" value="1"/>
</dbReference>
<gene>
    <name evidence="4" type="ORF">PFI31113_01759</name>
</gene>
<dbReference type="Pfam" id="PF13411">
    <property type="entry name" value="MerR_1"/>
    <property type="match status" value="1"/>
</dbReference>
<feature type="domain" description="HTH merR-type" evidence="3">
    <location>
        <begin position="24"/>
        <end position="94"/>
    </location>
</feature>
<dbReference type="PANTHER" id="PTHR30204:SF58">
    <property type="entry name" value="HTH-TYPE TRANSCRIPTIONAL REGULATOR YFMP"/>
    <property type="match status" value="1"/>
</dbReference>
<name>A0A5E4U2P2_9BURK</name>
<dbReference type="PROSITE" id="PS50937">
    <property type="entry name" value="HTH_MERR_2"/>
    <property type="match status" value="1"/>
</dbReference>
<accession>A0A5E4U2P2</accession>
<dbReference type="SUPFAM" id="SSF46955">
    <property type="entry name" value="Putative DNA-binding domain"/>
    <property type="match status" value="1"/>
</dbReference>
<dbReference type="SMART" id="SM00422">
    <property type="entry name" value="HTH_MERR"/>
    <property type="match status" value="1"/>
</dbReference>
<evidence type="ECO:0000313" key="4">
    <source>
        <dbReference type="EMBL" id="VVD94375.1"/>
    </source>
</evidence>
<dbReference type="GO" id="GO:0003677">
    <property type="term" value="F:DNA binding"/>
    <property type="evidence" value="ECO:0007669"/>
    <property type="project" value="UniProtKB-KW"/>
</dbReference>
<protein>
    <submittedName>
        <fullName evidence="4">MerR family transcriptional regulator</fullName>
    </submittedName>
</protein>
<dbReference type="Proteomes" id="UP000382577">
    <property type="component" value="Unassembled WGS sequence"/>
</dbReference>
<dbReference type="Gene3D" id="1.10.1660.10">
    <property type="match status" value="1"/>
</dbReference>
<dbReference type="GO" id="GO:0003700">
    <property type="term" value="F:DNA-binding transcription factor activity"/>
    <property type="evidence" value="ECO:0007669"/>
    <property type="project" value="InterPro"/>
</dbReference>
<keyword evidence="2" id="KW-0175">Coiled coil</keyword>
<reference evidence="4 5" key="1">
    <citation type="submission" date="2019-08" db="EMBL/GenBank/DDBJ databases">
        <authorList>
            <person name="Peeters C."/>
        </authorList>
    </citation>
    <scope>NUCLEOTIDE SEQUENCE [LARGE SCALE GENOMIC DNA]</scope>
    <source>
        <strain evidence="4 5">LMG 31113</strain>
    </source>
</reference>
<keyword evidence="1" id="KW-0238">DNA-binding</keyword>
<evidence type="ECO:0000256" key="2">
    <source>
        <dbReference type="SAM" id="Coils"/>
    </source>
</evidence>
<dbReference type="CDD" id="cd04776">
    <property type="entry name" value="HTH_GnyR"/>
    <property type="match status" value="1"/>
</dbReference>